<evidence type="ECO:0000313" key="3">
    <source>
        <dbReference type="EMBL" id="GIH28153.1"/>
    </source>
</evidence>
<protein>
    <recommendedName>
        <fullName evidence="2">Tyr recombinase domain-containing protein</fullName>
    </recommendedName>
</protein>
<reference evidence="3" key="1">
    <citation type="submission" date="2021-01" db="EMBL/GenBank/DDBJ databases">
        <title>Whole genome shotgun sequence of Acrocarpospora phusangensis NBRC 108782.</title>
        <authorList>
            <person name="Komaki H."/>
            <person name="Tamura T."/>
        </authorList>
    </citation>
    <scope>NUCLEOTIDE SEQUENCE</scope>
    <source>
        <strain evidence="3">NBRC 108782</strain>
    </source>
</reference>
<dbReference type="Pfam" id="PF00589">
    <property type="entry name" value="Phage_integrase"/>
    <property type="match status" value="1"/>
</dbReference>
<dbReference type="GO" id="GO:0003677">
    <property type="term" value="F:DNA binding"/>
    <property type="evidence" value="ECO:0007669"/>
    <property type="project" value="InterPro"/>
</dbReference>
<dbReference type="GO" id="GO:0015074">
    <property type="term" value="P:DNA integration"/>
    <property type="evidence" value="ECO:0007669"/>
    <property type="project" value="InterPro"/>
</dbReference>
<evidence type="ECO:0000313" key="4">
    <source>
        <dbReference type="Proteomes" id="UP000640052"/>
    </source>
</evidence>
<dbReference type="Gene3D" id="1.10.443.10">
    <property type="entry name" value="Intergrase catalytic core"/>
    <property type="match status" value="1"/>
</dbReference>
<gene>
    <name evidence="3" type="ORF">Aph01nite_64630</name>
</gene>
<dbReference type="InterPro" id="IPR013762">
    <property type="entry name" value="Integrase-like_cat_sf"/>
</dbReference>
<feature type="domain" description="Tyr recombinase" evidence="2">
    <location>
        <begin position="16"/>
        <end position="97"/>
    </location>
</feature>
<proteinExistence type="predicted"/>
<name>A0A919QIB6_9ACTN</name>
<dbReference type="SUPFAM" id="SSF56349">
    <property type="entry name" value="DNA breaking-rejoining enzymes"/>
    <property type="match status" value="1"/>
</dbReference>
<dbReference type="AlphaFoldDB" id="A0A919QIB6"/>
<dbReference type="Proteomes" id="UP000640052">
    <property type="component" value="Unassembled WGS sequence"/>
</dbReference>
<evidence type="ECO:0000259" key="2">
    <source>
        <dbReference type="Pfam" id="PF00589"/>
    </source>
</evidence>
<comment type="caution">
    <text evidence="3">The sequence shown here is derived from an EMBL/GenBank/DDBJ whole genome shotgun (WGS) entry which is preliminary data.</text>
</comment>
<keyword evidence="1" id="KW-0233">DNA recombination</keyword>
<keyword evidence="4" id="KW-1185">Reference proteome</keyword>
<sequence>MAWTLLVFAAPPCWGEKAEHDSLVFPGTKGGPMRRSGFNRTSAWPEAVWFIGVPNPHFHNLRHTGNMFAAESGAGLRDLMARMGHDSIRAATIYQHAVGGVAR</sequence>
<dbReference type="EMBL" id="BOOA01000073">
    <property type="protein sequence ID" value="GIH28153.1"/>
    <property type="molecule type" value="Genomic_DNA"/>
</dbReference>
<evidence type="ECO:0000256" key="1">
    <source>
        <dbReference type="ARBA" id="ARBA00023172"/>
    </source>
</evidence>
<dbReference type="RefSeq" id="WP_204044785.1">
    <property type="nucleotide sequence ID" value="NZ_BOOA01000073.1"/>
</dbReference>
<dbReference type="GO" id="GO:0006310">
    <property type="term" value="P:DNA recombination"/>
    <property type="evidence" value="ECO:0007669"/>
    <property type="project" value="UniProtKB-KW"/>
</dbReference>
<accession>A0A919QIB6</accession>
<dbReference type="InterPro" id="IPR002104">
    <property type="entry name" value="Integrase_catalytic"/>
</dbReference>
<organism evidence="3 4">
    <name type="scientific">Acrocarpospora phusangensis</name>
    <dbReference type="NCBI Taxonomy" id="1070424"/>
    <lineage>
        <taxon>Bacteria</taxon>
        <taxon>Bacillati</taxon>
        <taxon>Actinomycetota</taxon>
        <taxon>Actinomycetes</taxon>
        <taxon>Streptosporangiales</taxon>
        <taxon>Streptosporangiaceae</taxon>
        <taxon>Acrocarpospora</taxon>
    </lineage>
</organism>
<dbReference type="InterPro" id="IPR011010">
    <property type="entry name" value="DNA_brk_join_enz"/>
</dbReference>